<gene>
    <name evidence="8" type="ORF">PPROV_000112400</name>
</gene>
<evidence type="ECO:0000313" key="8">
    <source>
        <dbReference type="EMBL" id="GHP02367.1"/>
    </source>
</evidence>
<evidence type="ECO:0000256" key="2">
    <source>
        <dbReference type="ARBA" id="ARBA00022801"/>
    </source>
</evidence>
<keyword evidence="9" id="KW-1185">Reference proteome</keyword>
<feature type="compositionally biased region" description="Low complexity" evidence="7">
    <location>
        <begin position="22"/>
        <end position="31"/>
    </location>
</feature>
<evidence type="ECO:0000256" key="1">
    <source>
        <dbReference type="ARBA" id="ARBA00022722"/>
    </source>
</evidence>
<feature type="region of interest" description="Disordered" evidence="7">
    <location>
        <begin position="22"/>
        <end position="48"/>
    </location>
</feature>
<dbReference type="Gene3D" id="3.90.1140.10">
    <property type="entry name" value="Cyclic phosphodiesterase"/>
    <property type="match status" value="1"/>
</dbReference>
<dbReference type="GO" id="GO:0034477">
    <property type="term" value="P:U6 snRNA 3'-end processing"/>
    <property type="evidence" value="ECO:0007669"/>
    <property type="project" value="InterPro"/>
</dbReference>
<protein>
    <recommendedName>
        <fullName evidence="5">U6 snRNA phosphodiesterase 1</fullName>
    </recommendedName>
    <alternativeName>
        <fullName evidence="6">3'-5' RNA exonuclease USB1</fullName>
    </alternativeName>
</protein>
<dbReference type="GO" id="GO:0000175">
    <property type="term" value="F:3'-5'-RNA exonuclease activity"/>
    <property type="evidence" value="ECO:0007669"/>
    <property type="project" value="TreeGrafter"/>
</dbReference>
<comment type="caution">
    <text evidence="8">The sequence shown here is derived from an EMBL/GenBank/DDBJ whole genome shotgun (WGS) entry which is preliminary data.</text>
</comment>
<accession>A0A830HBB2</accession>
<evidence type="ECO:0000256" key="5">
    <source>
        <dbReference type="ARBA" id="ARBA00029543"/>
    </source>
</evidence>
<dbReference type="PANTHER" id="PTHR13522:SF3">
    <property type="entry name" value="U6 SNRNA PHOSPHODIESTERASE 1"/>
    <property type="match status" value="1"/>
</dbReference>
<evidence type="ECO:0000256" key="4">
    <source>
        <dbReference type="ARBA" id="ARBA00023242"/>
    </source>
</evidence>
<dbReference type="GO" id="GO:0005634">
    <property type="term" value="C:nucleus"/>
    <property type="evidence" value="ECO:0007669"/>
    <property type="project" value="TreeGrafter"/>
</dbReference>
<keyword evidence="4" id="KW-0539">Nucleus</keyword>
<reference evidence="8" key="1">
    <citation type="submission" date="2020-10" db="EMBL/GenBank/DDBJ databases">
        <title>Unveiling of a novel bifunctional photoreceptor, Dualchrome1, isolated from a cosmopolitan green alga.</title>
        <authorList>
            <person name="Suzuki S."/>
            <person name="Kawachi M."/>
        </authorList>
    </citation>
    <scope>NUCLEOTIDE SEQUENCE</scope>
    <source>
        <strain evidence="8">NIES 2893</strain>
    </source>
</reference>
<proteinExistence type="predicted"/>
<dbReference type="EMBL" id="BNJQ01000003">
    <property type="protein sequence ID" value="GHP02367.1"/>
    <property type="molecule type" value="Genomic_DNA"/>
</dbReference>
<name>A0A830HBB2_9CHLO</name>
<dbReference type="PANTHER" id="PTHR13522">
    <property type="entry name" value="U6 SNRNA PHOSPHODIESTERASE 1"/>
    <property type="match status" value="1"/>
</dbReference>
<keyword evidence="2" id="KW-0378">Hydrolase</keyword>
<dbReference type="Pfam" id="PF09749">
    <property type="entry name" value="HVSL"/>
    <property type="match status" value="1"/>
</dbReference>
<evidence type="ECO:0000256" key="7">
    <source>
        <dbReference type="SAM" id="MobiDB-lite"/>
    </source>
</evidence>
<dbReference type="GO" id="GO:0016829">
    <property type="term" value="F:lyase activity"/>
    <property type="evidence" value="ECO:0007669"/>
    <property type="project" value="UniProtKB-KW"/>
</dbReference>
<evidence type="ECO:0000256" key="6">
    <source>
        <dbReference type="ARBA" id="ARBA00030030"/>
    </source>
</evidence>
<dbReference type="AlphaFoldDB" id="A0A830HBB2"/>
<dbReference type="Proteomes" id="UP000660262">
    <property type="component" value="Unassembled WGS sequence"/>
</dbReference>
<keyword evidence="3" id="KW-0456">Lyase</keyword>
<sequence length="305" mass="31960">MAAAAGCGGGALSSLALAYASSSDSSSSSSSEVEEEKSEAQEKSSSEIDAEALIAEAERVVTDGSVRLGMASLPGEVESQSGMGIEGRYLSFVYASVQPSTSTQSCQLLRQFVDRACDQFKQRYGGRLEALPWPDGGTSEGVKALGLHVSLSRSTGISRAQIQPLVDELRRRVRRRRRGASPDCTFAVSPSNALALPSSDGRSVFLSLPITSQASGNLAPLAAAVDGVVSLLGLPRYGGGEDHAEPIYHVSVARYVLTSSDTVEGALHKVSRASLDAAHAIASASVRFVVRRVRLQVGCHVHVIS</sequence>
<evidence type="ECO:0000256" key="3">
    <source>
        <dbReference type="ARBA" id="ARBA00023239"/>
    </source>
</evidence>
<organism evidence="8 9">
    <name type="scientific">Pycnococcus provasolii</name>
    <dbReference type="NCBI Taxonomy" id="41880"/>
    <lineage>
        <taxon>Eukaryota</taxon>
        <taxon>Viridiplantae</taxon>
        <taxon>Chlorophyta</taxon>
        <taxon>Pseudoscourfieldiophyceae</taxon>
        <taxon>Pseudoscourfieldiales</taxon>
        <taxon>Pycnococcaceae</taxon>
        <taxon>Pycnococcus</taxon>
    </lineage>
</organism>
<dbReference type="InterPro" id="IPR027521">
    <property type="entry name" value="Usb1"/>
</dbReference>
<keyword evidence="1" id="KW-0540">Nuclease</keyword>
<evidence type="ECO:0000313" key="9">
    <source>
        <dbReference type="Proteomes" id="UP000660262"/>
    </source>
</evidence>